<evidence type="ECO:0000256" key="1">
    <source>
        <dbReference type="ARBA" id="ARBA00022490"/>
    </source>
</evidence>
<dbReference type="EMBL" id="JBBLZC010000018">
    <property type="protein sequence ID" value="MEK0084781.1"/>
    <property type="molecule type" value="Genomic_DNA"/>
</dbReference>
<feature type="domain" description="N-end rule aminoacyl transferase C-terminal" evidence="7">
    <location>
        <begin position="106"/>
        <end position="228"/>
    </location>
</feature>
<dbReference type="NCBIfam" id="NF002341">
    <property type="entry name" value="PRK01305.1-1"/>
    <property type="match status" value="1"/>
</dbReference>
<evidence type="ECO:0000256" key="5">
    <source>
        <dbReference type="SAM" id="MobiDB-lite"/>
    </source>
</evidence>
<protein>
    <recommendedName>
        <fullName evidence="4">Aspartate/glutamate leucyltransferase</fullName>
        <ecNumber evidence="4">2.3.2.29</ecNumber>
    </recommendedName>
</protein>
<dbReference type="PANTHER" id="PTHR21367:SF1">
    <property type="entry name" value="ARGINYL-TRNA--PROTEIN TRANSFERASE 1"/>
    <property type="match status" value="1"/>
</dbReference>
<evidence type="ECO:0000256" key="3">
    <source>
        <dbReference type="ARBA" id="ARBA00023315"/>
    </source>
</evidence>
<sequence>MSPAEPPRVHRFYTTDLAPCPYLPDRQERRLVALVEEDGDRLDLLTETGFRRSQGFLYKPVCPGCRACVPVRIVVASFSPSRSFRRVLKHNADLVWQELPAQSTDEQFALFQRYLQHRHRDGGMARMDREAYREMVEMAPATTRVVEFRDAAGELVGVSLTDRLRSGLSGVYKFFAPEAEPRSLGTFIILWHVERARALGLPYVYLGYWIAESRKMAYKARFTPLEQLDGPVWRSLSPAGEAQRPTWPEAVTKKRGAP</sequence>
<evidence type="ECO:0000256" key="2">
    <source>
        <dbReference type="ARBA" id="ARBA00022679"/>
    </source>
</evidence>
<dbReference type="InterPro" id="IPR007471">
    <property type="entry name" value="N-end_Aminoacyl_Trfase_N"/>
</dbReference>
<keyword evidence="1 4" id="KW-0963">Cytoplasm</keyword>
<dbReference type="EC" id="2.3.2.29" evidence="4"/>
<evidence type="ECO:0000256" key="4">
    <source>
        <dbReference type="HAMAP-Rule" id="MF_00689"/>
    </source>
</evidence>
<name>A0ABU8XV30_9PROT</name>
<gene>
    <name evidence="4" type="primary">bpt</name>
    <name evidence="8" type="ORF">U1T56_16635</name>
</gene>
<dbReference type="Pfam" id="PF04376">
    <property type="entry name" value="ATE_N"/>
    <property type="match status" value="1"/>
</dbReference>
<dbReference type="PANTHER" id="PTHR21367">
    <property type="entry name" value="ARGININE-TRNA-PROTEIN TRANSFERASE 1"/>
    <property type="match status" value="1"/>
</dbReference>
<organism evidence="8 9">
    <name type="scientific">Benzoatithermus flavus</name>
    <dbReference type="NCBI Taxonomy" id="3108223"/>
    <lineage>
        <taxon>Bacteria</taxon>
        <taxon>Pseudomonadati</taxon>
        <taxon>Pseudomonadota</taxon>
        <taxon>Alphaproteobacteria</taxon>
        <taxon>Geminicoccales</taxon>
        <taxon>Geminicoccaceae</taxon>
        <taxon>Benzoatithermus</taxon>
    </lineage>
</organism>
<accession>A0ABU8XV30</accession>
<dbReference type="InterPro" id="IPR007472">
    <property type="entry name" value="N-end_Aminoacyl_Trfase_C"/>
</dbReference>
<comment type="catalytic activity">
    <reaction evidence="4">
        <text>N-terminal L-aspartyl-[protein] + L-leucyl-tRNA(Leu) = N-terminal L-leucyl-L-aspartyl-[protein] + tRNA(Leu) + H(+)</text>
        <dbReference type="Rhea" id="RHEA:50420"/>
        <dbReference type="Rhea" id="RHEA-COMP:9613"/>
        <dbReference type="Rhea" id="RHEA-COMP:9622"/>
        <dbReference type="Rhea" id="RHEA-COMP:12669"/>
        <dbReference type="Rhea" id="RHEA-COMP:12674"/>
        <dbReference type="ChEBI" id="CHEBI:15378"/>
        <dbReference type="ChEBI" id="CHEBI:64720"/>
        <dbReference type="ChEBI" id="CHEBI:78442"/>
        <dbReference type="ChEBI" id="CHEBI:78494"/>
        <dbReference type="ChEBI" id="CHEBI:133042"/>
        <dbReference type="EC" id="2.3.2.29"/>
    </reaction>
</comment>
<dbReference type="NCBIfam" id="NF002343">
    <property type="entry name" value="PRK01305.1-4"/>
    <property type="match status" value="1"/>
</dbReference>
<comment type="subcellular location">
    <subcellularLocation>
        <location evidence="4">Cytoplasm</location>
    </subcellularLocation>
</comment>
<comment type="function">
    <text evidence="4">Functions in the N-end rule pathway of protein degradation where it conjugates Leu from its aminoacyl-tRNA to the N-termini of proteins containing an N-terminal aspartate or glutamate.</text>
</comment>
<dbReference type="InterPro" id="IPR017138">
    <property type="entry name" value="Asp_Glu_LeuTrfase"/>
</dbReference>
<dbReference type="Proteomes" id="UP001375743">
    <property type="component" value="Unassembled WGS sequence"/>
</dbReference>
<comment type="similarity">
    <text evidence="4">Belongs to the R-transferase family. Bpt subfamily.</text>
</comment>
<reference evidence="8 9" key="1">
    <citation type="submission" date="2024-01" db="EMBL/GenBank/DDBJ databases">
        <title>Multi-omics insights into the function and evolution of sodium benzoate biodegradation pathways in Benzoatithermus flavus gen. nov., sp. nov. from hot spring.</title>
        <authorList>
            <person name="Hu C.-J."/>
            <person name="Li W.-J."/>
        </authorList>
    </citation>
    <scope>NUCLEOTIDE SEQUENCE [LARGE SCALE GENOMIC DNA]</scope>
    <source>
        <strain evidence="8 9">SYSU G07066</strain>
    </source>
</reference>
<dbReference type="InterPro" id="IPR016181">
    <property type="entry name" value="Acyl_CoA_acyltransferase"/>
</dbReference>
<dbReference type="SUPFAM" id="SSF55729">
    <property type="entry name" value="Acyl-CoA N-acyltransferases (Nat)"/>
    <property type="match status" value="1"/>
</dbReference>
<dbReference type="HAMAP" id="MF_00689">
    <property type="entry name" value="Bpt"/>
    <property type="match status" value="1"/>
</dbReference>
<dbReference type="RefSeq" id="WP_418160633.1">
    <property type="nucleotide sequence ID" value="NZ_JBBLZC010000018.1"/>
</dbReference>
<dbReference type="InterPro" id="IPR030700">
    <property type="entry name" value="N-end_Aminoacyl_Trfase"/>
</dbReference>
<dbReference type="NCBIfam" id="NF002346">
    <property type="entry name" value="PRK01305.2-3"/>
    <property type="match status" value="1"/>
</dbReference>
<proteinExistence type="inferred from homology"/>
<keyword evidence="9" id="KW-1185">Reference proteome</keyword>
<evidence type="ECO:0000313" key="8">
    <source>
        <dbReference type="EMBL" id="MEK0084781.1"/>
    </source>
</evidence>
<keyword evidence="3 4" id="KW-0012">Acyltransferase</keyword>
<evidence type="ECO:0000259" key="6">
    <source>
        <dbReference type="Pfam" id="PF04376"/>
    </source>
</evidence>
<evidence type="ECO:0000313" key="9">
    <source>
        <dbReference type="Proteomes" id="UP001375743"/>
    </source>
</evidence>
<dbReference type="Pfam" id="PF04377">
    <property type="entry name" value="ATE_C"/>
    <property type="match status" value="1"/>
</dbReference>
<feature type="domain" description="N-end aminoacyl transferase N-terminal" evidence="6">
    <location>
        <begin position="19"/>
        <end position="86"/>
    </location>
</feature>
<evidence type="ECO:0000259" key="7">
    <source>
        <dbReference type="Pfam" id="PF04377"/>
    </source>
</evidence>
<dbReference type="NCBIfam" id="NF002342">
    <property type="entry name" value="PRK01305.1-3"/>
    <property type="match status" value="1"/>
</dbReference>
<dbReference type="GO" id="GO:0004057">
    <property type="term" value="F:arginyl-tRNA--protein transferase activity"/>
    <property type="evidence" value="ECO:0007669"/>
    <property type="project" value="UniProtKB-EC"/>
</dbReference>
<comment type="caution">
    <text evidence="8">The sequence shown here is derived from an EMBL/GenBank/DDBJ whole genome shotgun (WGS) entry which is preliminary data.</text>
</comment>
<feature type="region of interest" description="Disordered" evidence="5">
    <location>
        <begin position="236"/>
        <end position="258"/>
    </location>
</feature>
<comment type="catalytic activity">
    <reaction evidence="4">
        <text>N-terminal L-glutamyl-[protein] + L-leucyl-tRNA(Leu) = N-terminal L-leucyl-L-glutamyl-[protein] + tRNA(Leu) + H(+)</text>
        <dbReference type="Rhea" id="RHEA:50412"/>
        <dbReference type="Rhea" id="RHEA-COMP:9613"/>
        <dbReference type="Rhea" id="RHEA-COMP:9622"/>
        <dbReference type="Rhea" id="RHEA-COMP:12664"/>
        <dbReference type="Rhea" id="RHEA-COMP:12668"/>
        <dbReference type="ChEBI" id="CHEBI:15378"/>
        <dbReference type="ChEBI" id="CHEBI:64721"/>
        <dbReference type="ChEBI" id="CHEBI:78442"/>
        <dbReference type="ChEBI" id="CHEBI:78494"/>
        <dbReference type="ChEBI" id="CHEBI:133041"/>
        <dbReference type="EC" id="2.3.2.29"/>
    </reaction>
</comment>
<dbReference type="PIRSF" id="PIRSF037208">
    <property type="entry name" value="ATE_pro_prd"/>
    <property type="match status" value="1"/>
</dbReference>
<keyword evidence="2 4" id="KW-0808">Transferase</keyword>